<name>A0A699H198_TANCI</name>
<protein>
    <recommendedName>
        <fullName evidence="2">CCHC-type domain-containing protein</fullName>
    </recommendedName>
</protein>
<dbReference type="InterPro" id="IPR001878">
    <property type="entry name" value="Znf_CCHC"/>
</dbReference>
<sequence length="585" mass="67473">KDHVRIILNLVENGLLVWPTIEQEDGTVRLKTYEELSDKEKLQDDYDLKATNIVLQGLPLDFYALVNHYKIAKDIWDKVKLLILPLEWGKFVTDVKLARNLHTSNYDQLYSYLEQHEANTNEARLMRERFPEPLALVANYHPETSHFTTIILSQVKDIKCYNCQGEGHMARQYTQPKQGRDDAWFKEKTNDLDDYDSDCDDISSTKAVLMDNISSCDSNFLTKNTKFAAFKMEIDTLKQALSKHIKEKESLLTTLNGFQTEFKESESKSIDKEIVLENKNKELEKIVCFHDEITEVQTVFTQMEAAVEQCSVDRKCCQIQQKQFLIINDRLLDKIISQEIVNIVLNSSSIIRDSEKNNEDSVDTSNKCLELKAELVKKNDVYIELSKQFSNLEQHSISREVSMQLNKEFFQKDKSSDNKNYPEIQEYFEQNDLKAQLQAKDTVISKLKETIHSLRENANLAKVKKDIDEIETINIELEHSEIIESARALSPLDSNLDSAYKYVLRIQEVLLYVRDTRPCLTRPSEKLVAVTPKNKDKKVRFDDPITFSSNTQKQVDSHKPKDSNQPLLHSTRVIGSTGASGLKPT</sequence>
<reference evidence="3" key="1">
    <citation type="journal article" date="2019" name="Sci. Rep.">
        <title>Draft genome of Tanacetum cinerariifolium, the natural source of mosquito coil.</title>
        <authorList>
            <person name="Yamashiro T."/>
            <person name="Shiraishi A."/>
            <person name="Satake H."/>
            <person name="Nakayama K."/>
        </authorList>
    </citation>
    <scope>NUCLEOTIDE SEQUENCE</scope>
</reference>
<organism evidence="3">
    <name type="scientific">Tanacetum cinerariifolium</name>
    <name type="common">Dalmatian daisy</name>
    <name type="synonym">Chrysanthemum cinerariifolium</name>
    <dbReference type="NCBI Taxonomy" id="118510"/>
    <lineage>
        <taxon>Eukaryota</taxon>
        <taxon>Viridiplantae</taxon>
        <taxon>Streptophyta</taxon>
        <taxon>Embryophyta</taxon>
        <taxon>Tracheophyta</taxon>
        <taxon>Spermatophyta</taxon>
        <taxon>Magnoliopsida</taxon>
        <taxon>eudicotyledons</taxon>
        <taxon>Gunneridae</taxon>
        <taxon>Pentapetalae</taxon>
        <taxon>asterids</taxon>
        <taxon>campanulids</taxon>
        <taxon>Asterales</taxon>
        <taxon>Asteraceae</taxon>
        <taxon>Asteroideae</taxon>
        <taxon>Anthemideae</taxon>
        <taxon>Anthemidinae</taxon>
        <taxon>Tanacetum</taxon>
    </lineage>
</organism>
<feature type="domain" description="CCHC-type" evidence="2">
    <location>
        <begin position="158"/>
        <end position="172"/>
    </location>
</feature>
<dbReference type="GO" id="GO:0008270">
    <property type="term" value="F:zinc ion binding"/>
    <property type="evidence" value="ECO:0007669"/>
    <property type="project" value="InterPro"/>
</dbReference>
<dbReference type="GO" id="GO:0003676">
    <property type="term" value="F:nucleic acid binding"/>
    <property type="evidence" value="ECO:0007669"/>
    <property type="project" value="InterPro"/>
</dbReference>
<comment type="caution">
    <text evidence="3">The sequence shown here is derived from an EMBL/GenBank/DDBJ whole genome shotgun (WGS) entry which is preliminary data.</text>
</comment>
<gene>
    <name evidence="3" type="ORF">Tci_281267</name>
</gene>
<dbReference type="AlphaFoldDB" id="A0A699H198"/>
<evidence type="ECO:0000313" key="3">
    <source>
        <dbReference type="EMBL" id="GEX09292.1"/>
    </source>
</evidence>
<accession>A0A699H198</accession>
<feature type="region of interest" description="Disordered" evidence="1">
    <location>
        <begin position="540"/>
        <end position="585"/>
    </location>
</feature>
<feature type="non-terminal residue" evidence="3">
    <location>
        <position position="1"/>
    </location>
</feature>
<proteinExistence type="predicted"/>
<evidence type="ECO:0000259" key="2">
    <source>
        <dbReference type="Pfam" id="PF00098"/>
    </source>
</evidence>
<feature type="compositionally biased region" description="Polar residues" evidence="1">
    <location>
        <begin position="563"/>
        <end position="579"/>
    </location>
</feature>
<dbReference type="Pfam" id="PF00098">
    <property type="entry name" value="zf-CCHC"/>
    <property type="match status" value="1"/>
</dbReference>
<evidence type="ECO:0000256" key="1">
    <source>
        <dbReference type="SAM" id="MobiDB-lite"/>
    </source>
</evidence>
<dbReference type="EMBL" id="BKCJ010089111">
    <property type="protein sequence ID" value="GEX09292.1"/>
    <property type="molecule type" value="Genomic_DNA"/>
</dbReference>